<accession>A0A1X9SJX3</accession>
<evidence type="ECO:0000313" key="2">
    <source>
        <dbReference type="Proteomes" id="UP000201341"/>
    </source>
</evidence>
<protein>
    <submittedName>
        <fullName evidence="1">Uncharacterized protein</fullName>
    </submittedName>
</protein>
<dbReference type="EMBL" id="KY744231">
    <property type="protein sequence ID" value="ARQ96520.1"/>
    <property type="molecule type" value="Genomic_DNA"/>
</dbReference>
<dbReference type="KEGG" id="vg:32878829"/>
<dbReference type="Proteomes" id="UP000201341">
    <property type="component" value="Segment"/>
</dbReference>
<dbReference type="GeneID" id="32878829"/>
<keyword evidence="2" id="KW-1185">Reference proteome</keyword>
<evidence type="ECO:0000313" key="1">
    <source>
        <dbReference type="EMBL" id="ARQ96520.1"/>
    </source>
</evidence>
<dbReference type="OrthoDB" id="21712at10239"/>
<dbReference type="RefSeq" id="YP_009362922.1">
    <property type="nucleotide sequence ID" value="NC_034628.1"/>
</dbReference>
<organism evidence="1 2">
    <name type="scientific">Sulfolobus islandicus rod-shaped virus 4</name>
    <dbReference type="NCBI Taxonomy" id="1983547"/>
    <lineage>
        <taxon>Viruses</taxon>
        <taxon>Adnaviria</taxon>
        <taxon>Zilligvirae</taxon>
        <taxon>Taleaviricota</taxon>
        <taxon>Tokiviricetes</taxon>
        <taxon>Ligamenvirales</taxon>
        <taxon>Rudiviridae</taxon>
        <taxon>Usarudivirus</taxon>
        <taxon>Usarudivirus yellowstonense</taxon>
        <taxon>Usarudivirus SIRV4</taxon>
    </lineage>
</organism>
<reference evidence="1 2" key="1">
    <citation type="journal article" date="2017" name="Viruses">
        <title>Differentiation and structure in Sulfolobus islandicus rod-shaped virus populations.</title>
        <authorList>
            <person name="Bautista M.A."/>
            <person name="Black J.A."/>
            <person name="Youngblut N.D."/>
            <person name="Whitaker R.J."/>
        </authorList>
    </citation>
    <scope>NUCLEOTIDE SEQUENCE [LARGE SCALE GENOMIC DNA]</scope>
</reference>
<proteinExistence type="predicted"/>
<name>A0A1X9SJX3_9VIRU</name>
<sequence>MFYICHIVHFYLDDNMSKRIRLGRKERELLEFLKNYPDGIWRDELIKHFVHSTDYYDFFMERLWNLEKKGLIEIKKVTNPETGRKRLRVYLKQ</sequence>